<comment type="caution">
    <text evidence="1">The sequence shown here is derived from an EMBL/GenBank/DDBJ whole genome shotgun (WGS) entry which is preliminary data.</text>
</comment>
<protein>
    <submittedName>
        <fullName evidence="1">Uncharacterized protein</fullName>
    </submittedName>
</protein>
<dbReference type="Proteomes" id="UP001550603">
    <property type="component" value="Unassembled WGS sequence"/>
</dbReference>
<dbReference type="EMBL" id="JBEYBN010000019">
    <property type="protein sequence ID" value="MEU2267953.1"/>
    <property type="molecule type" value="Genomic_DNA"/>
</dbReference>
<evidence type="ECO:0000313" key="2">
    <source>
        <dbReference type="Proteomes" id="UP001550603"/>
    </source>
</evidence>
<keyword evidence="2" id="KW-1185">Reference proteome</keyword>
<accession>A0ABV2XVC5</accession>
<dbReference type="RefSeq" id="WP_359789278.1">
    <property type="nucleotide sequence ID" value="NZ_JBEYBN010000019.1"/>
</dbReference>
<organism evidence="1 2">
    <name type="scientific">Streptomyces olindensis</name>
    <dbReference type="NCBI Taxonomy" id="358823"/>
    <lineage>
        <taxon>Bacteria</taxon>
        <taxon>Bacillati</taxon>
        <taxon>Actinomycetota</taxon>
        <taxon>Actinomycetes</taxon>
        <taxon>Kitasatosporales</taxon>
        <taxon>Streptomycetaceae</taxon>
        <taxon>Streptomyces</taxon>
    </lineage>
</organism>
<proteinExistence type="predicted"/>
<evidence type="ECO:0000313" key="1">
    <source>
        <dbReference type="EMBL" id="MEU2267953.1"/>
    </source>
</evidence>
<name>A0ABV2XVC5_9ACTN</name>
<reference evidence="1 2" key="1">
    <citation type="submission" date="2024-06" db="EMBL/GenBank/DDBJ databases">
        <title>The Natural Products Discovery Center: Release of the First 8490 Sequenced Strains for Exploring Actinobacteria Biosynthetic Diversity.</title>
        <authorList>
            <person name="Kalkreuter E."/>
            <person name="Kautsar S.A."/>
            <person name="Yang D."/>
            <person name="Bader C.D."/>
            <person name="Teijaro C.N."/>
            <person name="Fluegel L."/>
            <person name="Davis C.M."/>
            <person name="Simpson J.R."/>
            <person name="Lauterbach L."/>
            <person name="Steele A.D."/>
            <person name="Gui C."/>
            <person name="Meng S."/>
            <person name="Li G."/>
            <person name="Viehrig K."/>
            <person name="Ye F."/>
            <person name="Su P."/>
            <person name="Kiefer A.F."/>
            <person name="Nichols A."/>
            <person name="Cepeda A.J."/>
            <person name="Yan W."/>
            <person name="Fan B."/>
            <person name="Jiang Y."/>
            <person name="Adhikari A."/>
            <person name="Zheng C.-J."/>
            <person name="Schuster L."/>
            <person name="Cowan T.M."/>
            <person name="Smanski M.J."/>
            <person name="Chevrette M.G."/>
            <person name="De Carvalho L.P.S."/>
            <person name="Shen B."/>
        </authorList>
    </citation>
    <scope>NUCLEOTIDE SEQUENCE [LARGE SCALE GENOMIC DNA]</scope>
    <source>
        <strain evidence="1 2">NPDC019583</strain>
    </source>
</reference>
<sequence length="161" mass="16970">MVVPGPGEVQSEGVGLLAGGGRGQLPGQTGLAFGGEPLLAEHDVQQVPERVTAPGPAVERGQRGGVQGAGAFRLRARAPRAVLPGEVPQQRLHHVPGRHLTPVETGLHAFGVALPEHRAPAAGRIEACQQTIQVVRELPHLGRELIRRHHSTPARPEHSAQ</sequence>
<gene>
    <name evidence="1" type="ORF">ABZ568_16350</name>
</gene>